<proteinExistence type="predicted"/>
<evidence type="ECO:0000313" key="2">
    <source>
        <dbReference type="EMBL" id="KAJ9698013.1"/>
    </source>
</evidence>
<feature type="compositionally biased region" description="Basic residues" evidence="1">
    <location>
        <begin position="31"/>
        <end position="43"/>
    </location>
</feature>
<reference evidence="2 3" key="1">
    <citation type="journal article" date="2023" name="BMC Biotechnol.">
        <title>Vitis rotundifolia cv Carlos genome sequencing.</title>
        <authorList>
            <person name="Huff M."/>
            <person name="Hulse-Kemp A."/>
            <person name="Scheffler B."/>
            <person name="Youngblood R."/>
            <person name="Simpson S."/>
            <person name="Babiker E."/>
            <person name="Staton M."/>
        </authorList>
    </citation>
    <scope>NUCLEOTIDE SEQUENCE [LARGE SCALE GENOMIC DNA]</scope>
    <source>
        <tissue evidence="2">Leaf</tissue>
    </source>
</reference>
<sequence>MFNQSFDNFRDGMCSVVLRTEPKVLIEKQSNKKARSARRRGIKKKDDEDGRKVVGGGSKSKGEKSAAKKSKLESGDEVIKGDNAPSREKSKIPMKRKRGADGGNGTGFLVRDREKFTEAAAKEGCSHVPEGRFG</sequence>
<accession>A0AA38ZZ63</accession>
<keyword evidence="3" id="KW-1185">Reference proteome</keyword>
<feature type="region of interest" description="Disordered" evidence="1">
    <location>
        <begin position="28"/>
        <end position="112"/>
    </location>
</feature>
<protein>
    <submittedName>
        <fullName evidence="2">Uncharacterized protein</fullName>
    </submittedName>
</protein>
<name>A0AA38ZZ63_VITRO</name>
<gene>
    <name evidence="2" type="ORF">PVL29_007223</name>
</gene>
<dbReference type="Proteomes" id="UP001168098">
    <property type="component" value="Unassembled WGS sequence"/>
</dbReference>
<dbReference type="EMBL" id="JARBHA010000006">
    <property type="protein sequence ID" value="KAJ9698013.1"/>
    <property type="molecule type" value="Genomic_DNA"/>
</dbReference>
<comment type="caution">
    <text evidence="2">The sequence shown here is derived from an EMBL/GenBank/DDBJ whole genome shotgun (WGS) entry which is preliminary data.</text>
</comment>
<feature type="compositionally biased region" description="Basic and acidic residues" evidence="1">
    <location>
        <begin position="60"/>
        <end position="91"/>
    </location>
</feature>
<evidence type="ECO:0000313" key="3">
    <source>
        <dbReference type="Proteomes" id="UP001168098"/>
    </source>
</evidence>
<dbReference type="AlphaFoldDB" id="A0AA38ZZ63"/>
<evidence type="ECO:0000256" key="1">
    <source>
        <dbReference type="SAM" id="MobiDB-lite"/>
    </source>
</evidence>
<organism evidence="2 3">
    <name type="scientific">Vitis rotundifolia</name>
    <name type="common">Muscadine grape</name>
    <dbReference type="NCBI Taxonomy" id="103349"/>
    <lineage>
        <taxon>Eukaryota</taxon>
        <taxon>Viridiplantae</taxon>
        <taxon>Streptophyta</taxon>
        <taxon>Embryophyta</taxon>
        <taxon>Tracheophyta</taxon>
        <taxon>Spermatophyta</taxon>
        <taxon>Magnoliopsida</taxon>
        <taxon>eudicotyledons</taxon>
        <taxon>Gunneridae</taxon>
        <taxon>Pentapetalae</taxon>
        <taxon>rosids</taxon>
        <taxon>Vitales</taxon>
        <taxon>Vitaceae</taxon>
        <taxon>Viteae</taxon>
        <taxon>Vitis</taxon>
    </lineage>
</organism>